<protein>
    <submittedName>
        <fullName evidence="3">SDR family NAD(P)-dependent oxidoreductase</fullName>
    </submittedName>
</protein>
<accession>A0ABV0MCC3</accession>
<dbReference type="InterPro" id="IPR002347">
    <property type="entry name" value="SDR_fam"/>
</dbReference>
<evidence type="ECO:0000313" key="3">
    <source>
        <dbReference type="EMBL" id="MEQ1408755.1"/>
    </source>
</evidence>
<dbReference type="InterPro" id="IPR036291">
    <property type="entry name" value="NAD(P)-bd_dom_sf"/>
</dbReference>
<evidence type="ECO:0000256" key="2">
    <source>
        <dbReference type="ARBA" id="ARBA00023002"/>
    </source>
</evidence>
<proteinExistence type="inferred from homology"/>
<keyword evidence="4" id="KW-1185">Reference proteome</keyword>
<dbReference type="PRINTS" id="PR00081">
    <property type="entry name" value="GDHRDH"/>
</dbReference>
<evidence type="ECO:0000313" key="4">
    <source>
        <dbReference type="Proteomes" id="UP001496627"/>
    </source>
</evidence>
<dbReference type="PANTHER" id="PTHR42760:SF133">
    <property type="entry name" value="3-OXOACYL-[ACYL-CARRIER-PROTEIN] REDUCTASE"/>
    <property type="match status" value="1"/>
</dbReference>
<organism evidence="3 4">
    <name type="scientific">Neorhizobium phenanthreniclasticum</name>
    <dbReference type="NCBI Taxonomy" id="3157917"/>
    <lineage>
        <taxon>Bacteria</taxon>
        <taxon>Pseudomonadati</taxon>
        <taxon>Pseudomonadota</taxon>
        <taxon>Alphaproteobacteria</taxon>
        <taxon>Hyphomicrobiales</taxon>
        <taxon>Rhizobiaceae</taxon>
        <taxon>Rhizobium/Agrobacterium group</taxon>
        <taxon>Neorhizobium</taxon>
    </lineage>
</organism>
<dbReference type="Proteomes" id="UP001496627">
    <property type="component" value="Unassembled WGS sequence"/>
</dbReference>
<comment type="caution">
    <text evidence="3">The sequence shown here is derived from an EMBL/GenBank/DDBJ whole genome shotgun (WGS) entry which is preliminary data.</text>
</comment>
<dbReference type="PRINTS" id="PR00080">
    <property type="entry name" value="SDRFAMILY"/>
</dbReference>
<comment type="similarity">
    <text evidence="1">Belongs to the short-chain dehydrogenases/reductases (SDR) family.</text>
</comment>
<dbReference type="Pfam" id="PF13561">
    <property type="entry name" value="adh_short_C2"/>
    <property type="match status" value="1"/>
</dbReference>
<dbReference type="InterPro" id="IPR020904">
    <property type="entry name" value="Sc_DH/Rdtase_CS"/>
</dbReference>
<gene>
    <name evidence="3" type="ORF">ABK249_27870</name>
</gene>
<reference evidence="3 4" key="1">
    <citation type="submission" date="2024-05" db="EMBL/GenBank/DDBJ databases">
        <title>Neorhizobium sp. Rsf11, a plant growth promoting and heavy metal resistant PAH-degrader.</title>
        <authorList>
            <person name="Golubev S.N."/>
            <person name="Muratova A.Y."/>
            <person name="Markelova M.I."/>
        </authorList>
    </citation>
    <scope>NUCLEOTIDE SEQUENCE [LARGE SCALE GENOMIC DNA]</scope>
    <source>
        <strain evidence="3 4">Rsf11</strain>
    </source>
</reference>
<name>A0ABV0MCC3_9HYPH</name>
<evidence type="ECO:0000256" key="1">
    <source>
        <dbReference type="ARBA" id="ARBA00006484"/>
    </source>
</evidence>
<dbReference type="EMBL" id="JBEAAL010000030">
    <property type="protein sequence ID" value="MEQ1408755.1"/>
    <property type="molecule type" value="Genomic_DNA"/>
</dbReference>
<dbReference type="RefSeq" id="WP_210057186.1">
    <property type="nucleotide sequence ID" value="NZ_JBEAAL010000030.1"/>
</dbReference>
<keyword evidence="2" id="KW-0560">Oxidoreductase</keyword>
<sequence>MEKRDRVSFDFSGEVAVVTGAASGIGKEVARQLVAAGATVYVNDLDPARVGAVAAELGDNAIAAAGDVTVLSTATSIVEAAKAKFGKLDILVNSAGIADEMVPTLEQDLDRWQRVVDVSLRGSYLMSREAGRLMTAARSGKIINFASIAGVVGLPGRNAYSAAKAGIVMMTKTMAAEWGGLGVRVNAIAPGYIETPMVDDLMSRGRITDEMVHSRTPLRRFGEPSEIAKPVLFLCSSAASYVTGACLSVDGGWAAFGGIALPVAE</sequence>
<dbReference type="Gene3D" id="3.40.50.720">
    <property type="entry name" value="NAD(P)-binding Rossmann-like Domain"/>
    <property type="match status" value="1"/>
</dbReference>
<dbReference type="NCBIfam" id="NF005559">
    <property type="entry name" value="PRK07231.1"/>
    <property type="match status" value="1"/>
</dbReference>
<dbReference type="PANTHER" id="PTHR42760">
    <property type="entry name" value="SHORT-CHAIN DEHYDROGENASES/REDUCTASES FAMILY MEMBER"/>
    <property type="match status" value="1"/>
</dbReference>
<dbReference type="SUPFAM" id="SSF51735">
    <property type="entry name" value="NAD(P)-binding Rossmann-fold domains"/>
    <property type="match status" value="1"/>
</dbReference>
<dbReference type="PROSITE" id="PS00061">
    <property type="entry name" value="ADH_SHORT"/>
    <property type="match status" value="1"/>
</dbReference>